<dbReference type="OrthoDB" id="9810148at2"/>
<dbReference type="PANTHER" id="PTHR11669">
    <property type="entry name" value="REPLICATION FACTOR C / DNA POLYMERASE III GAMMA-TAU SUBUNIT"/>
    <property type="match status" value="1"/>
</dbReference>
<dbReference type="SMART" id="SM00382">
    <property type="entry name" value="AAA"/>
    <property type="match status" value="1"/>
</dbReference>
<reference evidence="14" key="1">
    <citation type="submission" date="2016-01" db="EMBL/GenBank/DDBJ databases">
        <authorList>
            <person name="Peeters C."/>
        </authorList>
    </citation>
    <scope>NUCLEOTIDE SEQUENCE [LARGE SCALE GENOMIC DNA]</scope>
    <source>
        <strain evidence="14">LMG 22937</strain>
    </source>
</reference>
<keyword evidence="4" id="KW-0548">Nucleotidyltransferase</keyword>
<proteinExistence type="inferred from homology"/>
<dbReference type="InterPro" id="IPR021029">
    <property type="entry name" value="DNA_pol_III_tau_dom-5"/>
</dbReference>
<feature type="region of interest" description="Disordered" evidence="12">
    <location>
        <begin position="443"/>
        <end position="479"/>
    </location>
</feature>
<dbReference type="InterPro" id="IPR027417">
    <property type="entry name" value="P-loop_NTPase"/>
</dbReference>
<dbReference type="EC" id="2.7.7.7" evidence="2"/>
<evidence type="ECO:0000256" key="11">
    <source>
        <dbReference type="ARBA" id="ARBA00049244"/>
    </source>
</evidence>
<keyword evidence="5" id="KW-0235">DNA replication</keyword>
<dbReference type="InterPro" id="IPR038249">
    <property type="entry name" value="PolIII_tau_V_sf"/>
</dbReference>
<accession>A0A158HQ49</accession>
<feature type="region of interest" description="Disordered" evidence="12">
    <location>
        <begin position="540"/>
        <end position="560"/>
    </location>
</feature>
<evidence type="ECO:0000256" key="5">
    <source>
        <dbReference type="ARBA" id="ARBA00022705"/>
    </source>
</evidence>
<dbReference type="SUPFAM" id="SSF52540">
    <property type="entry name" value="P-loop containing nucleoside triphosphate hydrolases"/>
    <property type="match status" value="1"/>
</dbReference>
<feature type="region of interest" description="Disordered" evidence="12">
    <location>
        <begin position="749"/>
        <end position="771"/>
    </location>
</feature>
<dbReference type="InterPro" id="IPR022754">
    <property type="entry name" value="DNA_pol_III_gamma-3"/>
</dbReference>
<dbReference type="CDD" id="cd00009">
    <property type="entry name" value="AAA"/>
    <property type="match status" value="1"/>
</dbReference>
<feature type="region of interest" description="Disordered" evidence="12">
    <location>
        <begin position="784"/>
        <end position="866"/>
    </location>
</feature>
<evidence type="ECO:0000256" key="4">
    <source>
        <dbReference type="ARBA" id="ARBA00022695"/>
    </source>
</evidence>
<evidence type="ECO:0000256" key="1">
    <source>
        <dbReference type="ARBA" id="ARBA00006360"/>
    </source>
</evidence>
<dbReference type="Pfam" id="PF13177">
    <property type="entry name" value="DNA_pol3_delta2"/>
    <property type="match status" value="1"/>
</dbReference>
<dbReference type="FunFam" id="1.20.272.10:FF:000003">
    <property type="entry name" value="DNA polymerase III subunit gamma/tau"/>
    <property type="match status" value="1"/>
</dbReference>
<dbReference type="GO" id="GO:0009360">
    <property type="term" value="C:DNA polymerase III complex"/>
    <property type="evidence" value="ECO:0007669"/>
    <property type="project" value="InterPro"/>
</dbReference>
<keyword evidence="6" id="KW-0479">Metal-binding</keyword>
<dbReference type="Gene3D" id="3.30.300.150">
    <property type="entry name" value="DNA polymerase III, tau subunit, domain V"/>
    <property type="match status" value="1"/>
</dbReference>
<feature type="compositionally biased region" description="Low complexity" evidence="12">
    <location>
        <begin position="649"/>
        <end position="661"/>
    </location>
</feature>
<feature type="domain" description="AAA+ ATPase" evidence="13">
    <location>
        <begin position="37"/>
        <end position="179"/>
    </location>
</feature>
<organism evidence="14 15">
    <name type="scientific">Caballeronia terrestris</name>
    <dbReference type="NCBI Taxonomy" id="1226301"/>
    <lineage>
        <taxon>Bacteria</taxon>
        <taxon>Pseudomonadati</taxon>
        <taxon>Pseudomonadota</taxon>
        <taxon>Betaproteobacteria</taxon>
        <taxon>Burkholderiales</taxon>
        <taxon>Burkholderiaceae</taxon>
        <taxon>Caballeronia</taxon>
    </lineage>
</organism>
<evidence type="ECO:0000256" key="6">
    <source>
        <dbReference type="ARBA" id="ARBA00022723"/>
    </source>
</evidence>
<dbReference type="NCBIfam" id="NF005942">
    <property type="entry name" value="PRK07994.1"/>
    <property type="match status" value="1"/>
</dbReference>
<dbReference type="InterPro" id="IPR045085">
    <property type="entry name" value="HLD_clamp_pol_III_gamma_tau"/>
</dbReference>
<dbReference type="FunFam" id="1.10.8.60:FF:000013">
    <property type="entry name" value="DNA polymerase III subunit gamma/tau"/>
    <property type="match status" value="1"/>
</dbReference>
<dbReference type="Gene3D" id="1.10.8.60">
    <property type="match status" value="1"/>
</dbReference>
<keyword evidence="7" id="KW-0547">Nucleotide-binding</keyword>
<feature type="region of interest" description="Disordered" evidence="12">
    <location>
        <begin position="627"/>
        <end position="682"/>
    </location>
</feature>
<dbReference type="Pfam" id="PF12170">
    <property type="entry name" value="DNA_pol3_tau_5"/>
    <property type="match status" value="1"/>
</dbReference>
<evidence type="ECO:0000256" key="8">
    <source>
        <dbReference type="ARBA" id="ARBA00022833"/>
    </source>
</evidence>
<name>A0A158HQ49_9BURK</name>
<feature type="region of interest" description="Disordered" evidence="12">
    <location>
        <begin position="589"/>
        <end position="613"/>
    </location>
</feature>
<evidence type="ECO:0000256" key="12">
    <source>
        <dbReference type="SAM" id="MobiDB-lite"/>
    </source>
</evidence>
<evidence type="ECO:0000313" key="15">
    <source>
        <dbReference type="Proteomes" id="UP000054925"/>
    </source>
</evidence>
<dbReference type="GO" id="GO:0003887">
    <property type="term" value="F:DNA-directed DNA polymerase activity"/>
    <property type="evidence" value="ECO:0007669"/>
    <property type="project" value="UniProtKB-KW"/>
</dbReference>
<dbReference type="EMBL" id="FCOL02000008">
    <property type="protein sequence ID" value="SAL46426.1"/>
    <property type="molecule type" value="Genomic_DNA"/>
</dbReference>
<dbReference type="GO" id="GO:0005524">
    <property type="term" value="F:ATP binding"/>
    <property type="evidence" value="ECO:0007669"/>
    <property type="project" value="UniProtKB-KW"/>
</dbReference>
<comment type="catalytic activity">
    <reaction evidence="11">
        <text>DNA(n) + a 2'-deoxyribonucleoside 5'-triphosphate = DNA(n+1) + diphosphate</text>
        <dbReference type="Rhea" id="RHEA:22508"/>
        <dbReference type="Rhea" id="RHEA-COMP:17339"/>
        <dbReference type="Rhea" id="RHEA-COMP:17340"/>
        <dbReference type="ChEBI" id="CHEBI:33019"/>
        <dbReference type="ChEBI" id="CHEBI:61560"/>
        <dbReference type="ChEBI" id="CHEBI:173112"/>
        <dbReference type="EC" id="2.7.7.7"/>
    </reaction>
</comment>
<dbReference type="FunFam" id="3.40.50.300:FF:000014">
    <property type="entry name" value="DNA polymerase III subunit gamma/tau"/>
    <property type="match status" value="1"/>
</dbReference>
<dbReference type="AlphaFoldDB" id="A0A158HQ49"/>
<dbReference type="SUPFAM" id="SSF48019">
    <property type="entry name" value="post-AAA+ oligomerization domain-like"/>
    <property type="match status" value="1"/>
</dbReference>
<dbReference type="InterPro" id="IPR012763">
    <property type="entry name" value="DNA_pol_III_sug/sutau_N"/>
</dbReference>
<dbReference type="NCBIfam" id="TIGR02397">
    <property type="entry name" value="dnaX_nterm"/>
    <property type="match status" value="1"/>
</dbReference>
<keyword evidence="10" id="KW-0239">DNA-directed DNA polymerase</keyword>
<dbReference type="InterPro" id="IPR050238">
    <property type="entry name" value="DNA_Rep/Repair_Clamp_Loader"/>
</dbReference>
<dbReference type="Pfam" id="PF12169">
    <property type="entry name" value="DNA_pol3_gamma3"/>
    <property type="match status" value="1"/>
</dbReference>
<feature type="compositionally biased region" description="Low complexity" evidence="12">
    <location>
        <begin position="784"/>
        <end position="801"/>
    </location>
</feature>
<dbReference type="GO" id="GO:0046872">
    <property type="term" value="F:metal ion binding"/>
    <property type="evidence" value="ECO:0007669"/>
    <property type="project" value="UniProtKB-KW"/>
</dbReference>
<evidence type="ECO:0000313" key="14">
    <source>
        <dbReference type="EMBL" id="SAL46426.1"/>
    </source>
</evidence>
<comment type="caution">
    <text evidence="14">The sequence shown here is derived from an EMBL/GenBank/DDBJ whole genome shotgun (WGS) entry which is preliminary data.</text>
</comment>
<protein>
    <recommendedName>
        <fullName evidence="2">DNA-directed DNA polymerase</fullName>
        <ecNumber evidence="2">2.7.7.7</ecNumber>
    </recommendedName>
</protein>
<evidence type="ECO:0000256" key="9">
    <source>
        <dbReference type="ARBA" id="ARBA00022840"/>
    </source>
</evidence>
<evidence type="ECO:0000256" key="2">
    <source>
        <dbReference type="ARBA" id="ARBA00012417"/>
    </source>
</evidence>
<comment type="similarity">
    <text evidence="1">Belongs to the DnaX/STICHEL family.</text>
</comment>
<evidence type="ECO:0000256" key="10">
    <source>
        <dbReference type="ARBA" id="ARBA00022932"/>
    </source>
</evidence>
<evidence type="ECO:0000256" key="7">
    <source>
        <dbReference type="ARBA" id="ARBA00022741"/>
    </source>
</evidence>
<gene>
    <name evidence="14" type="ORF">AWB67_02022</name>
</gene>
<dbReference type="Pfam" id="PF22608">
    <property type="entry name" value="DNAX_ATPase_lid"/>
    <property type="match status" value="1"/>
</dbReference>
<dbReference type="GO" id="GO:0006261">
    <property type="term" value="P:DNA-templated DNA replication"/>
    <property type="evidence" value="ECO:0007669"/>
    <property type="project" value="TreeGrafter"/>
</dbReference>
<dbReference type="CDD" id="cd18137">
    <property type="entry name" value="HLD_clamp_pol_III_gamma_tau"/>
    <property type="match status" value="1"/>
</dbReference>
<keyword evidence="9" id="KW-0067">ATP-binding</keyword>
<evidence type="ECO:0000259" key="13">
    <source>
        <dbReference type="SMART" id="SM00382"/>
    </source>
</evidence>
<keyword evidence="15" id="KW-1185">Reference proteome</keyword>
<keyword evidence="8" id="KW-0862">Zinc</keyword>
<keyword evidence="3" id="KW-0808">Transferase</keyword>
<dbReference type="Gene3D" id="3.40.50.300">
    <property type="entry name" value="P-loop containing nucleotide triphosphate hydrolases"/>
    <property type="match status" value="1"/>
</dbReference>
<dbReference type="InterPro" id="IPR003593">
    <property type="entry name" value="AAA+_ATPase"/>
</dbReference>
<evidence type="ECO:0000256" key="3">
    <source>
        <dbReference type="ARBA" id="ARBA00022679"/>
    </source>
</evidence>
<dbReference type="RefSeq" id="WP_087656080.1">
    <property type="nucleotide sequence ID" value="NZ_FCOL02000008.1"/>
</dbReference>
<dbReference type="PANTHER" id="PTHR11669:SF0">
    <property type="entry name" value="PROTEIN STICHEL-LIKE 2"/>
    <property type="match status" value="1"/>
</dbReference>
<sequence length="1006" mass="103868">MTYQVLARKWRPKSFASLVGQEHVVRALTHALDGGRLHHAYLFTGTRGVGKTTLSRIFAKALNCETGVTSTPCGVCRACREIDEGRFVDYVEMDAASNRGVDEMAALLERAVYAPVDARFKVYMIDEVHMLTNHAFNAMLKTLEEPPSHVKFILATTDPQKIPVTVLSRCLQFNLKQMPAGHIVSHLEHILGEEQIPFESQALRLLSRAADGSMRDALSLTDQAIAYSANQVTEEAVRGMLGALDQSYLIRLLEALAAGDGEGVLSVADEMALRSLSFSTALQDLAGLLHRIAWAQFAPASVLDEWPEAEDVRRFAEALSAEQVQLFYQIATVGRSELGLAPDEYAGFTMTLLRMLAFEPASGPGGGGGVVVNAPSSGAGVARKAVAGVAVAGSRALASGEGASSAARGVAATVSSTPTPAQPSGAQDSAAMVDAFAQVERTTPSAAGQVEAPRESAHSADAAVNESAARKPPNAATRTELAASESAAISDGAMLMRSNNAASAELATPEGAIPERSDAAAESFPGAPKSQNIAALAGSATPEGAIPERPDAAAQSFPGAPKSQNIAALAGSATPKNAAISQRATTPLNVAASAGARTPESTATRKGSAPRHPNAALHEELAPWDDAATSDGATDISAQTGSGTFEGVAPNPDAAAWAEAPTTESTKSGEAATSARDDHAAPVVERNITATDFDAASGQQSPDVTPSPVAAAAQQAAADSARYTPVAADKPRAATGASAALDVLRSAGMRVSSDRGTRGAPPVPKPVSASPMCAAPAVQVPTPRRAPVAAQPPAAAPSPTVETKRASSAVPPWEDMPPDDYMPASSEDAYFMPPDDNFVPAFDSGPDDLDFNAAPAKATPKSDPRPLPAAVPLDAIGVAGDWPSLAADLPLKGIAYQLAFNSELTACDAASIALSVPVPQYADAAQVAKLKAALAEKLGRALEVNVTVGPARRTAAAVDAAVRAKRQQEAEQEITQDPFVQSLIRDFGASIVQGSIKPLAAGMRPE</sequence>
<dbReference type="Gene3D" id="1.20.272.10">
    <property type="match status" value="1"/>
</dbReference>
<dbReference type="Proteomes" id="UP000054925">
    <property type="component" value="Unassembled WGS sequence"/>
</dbReference>
<dbReference type="GO" id="GO:0003677">
    <property type="term" value="F:DNA binding"/>
    <property type="evidence" value="ECO:0007669"/>
    <property type="project" value="InterPro"/>
</dbReference>
<dbReference type="InterPro" id="IPR008921">
    <property type="entry name" value="DNA_pol3_clamp-load_cplx_C"/>
</dbReference>